<organism evidence="6 7">
    <name type="scientific">Cymbomonas tetramitiformis</name>
    <dbReference type="NCBI Taxonomy" id="36881"/>
    <lineage>
        <taxon>Eukaryota</taxon>
        <taxon>Viridiplantae</taxon>
        <taxon>Chlorophyta</taxon>
        <taxon>Pyramimonadophyceae</taxon>
        <taxon>Pyramimonadales</taxon>
        <taxon>Pyramimonadaceae</taxon>
        <taxon>Cymbomonas</taxon>
    </lineage>
</organism>
<reference evidence="6 7" key="1">
    <citation type="journal article" date="2015" name="Genome Biol. Evol.">
        <title>Comparative Genomics of a Bacterivorous Green Alga Reveals Evolutionary Causalities and Consequences of Phago-Mixotrophic Mode of Nutrition.</title>
        <authorList>
            <person name="Burns J.A."/>
            <person name="Paasch A."/>
            <person name="Narechania A."/>
            <person name="Kim E."/>
        </authorList>
    </citation>
    <scope>NUCLEOTIDE SEQUENCE [LARGE SCALE GENOMIC DNA]</scope>
    <source>
        <strain evidence="6 7">PLY_AMNH</strain>
    </source>
</reference>
<keyword evidence="5" id="KW-0472">Membrane</keyword>
<protein>
    <submittedName>
        <fullName evidence="6">Uncharacterized protein</fullName>
    </submittedName>
</protein>
<evidence type="ECO:0000256" key="1">
    <source>
        <dbReference type="ARBA" id="ARBA00004141"/>
    </source>
</evidence>
<name>A0AAE0CBE3_9CHLO</name>
<evidence type="ECO:0000256" key="3">
    <source>
        <dbReference type="ARBA" id="ARBA00022692"/>
    </source>
</evidence>
<gene>
    <name evidence="6" type="ORF">CYMTET_39357</name>
</gene>
<dbReference type="PANTHER" id="PTHR11266">
    <property type="entry name" value="PEROXISOMAL MEMBRANE PROTEIN 2, PXMP2 MPV17"/>
    <property type="match status" value="1"/>
</dbReference>
<evidence type="ECO:0000313" key="6">
    <source>
        <dbReference type="EMBL" id="KAK3251298.1"/>
    </source>
</evidence>
<accession>A0AAE0CBE3</accession>
<comment type="caution">
    <text evidence="6">The sequence shown here is derived from an EMBL/GenBank/DDBJ whole genome shotgun (WGS) entry which is preliminary data.</text>
</comment>
<keyword evidence="4" id="KW-1133">Transmembrane helix</keyword>
<keyword evidence="7" id="KW-1185">Reference proteome</keyword>
<sequence length="351" mass="38749">MTVLRFTPPLGFQLSCLKAKEVCGSRNEQVSTKSPQLFGRPSRGHNVCLKRLEARATSSSFGPKARRSIRDVRANVADYSVEAEASVQQPALENTLAKELPSSTSHLLTKDGINGLAVLFIFGGLLCQFCLVDQDHWTGWTLTEIFREMPHHNWLRYEDGLRMNPVLTKACISGFVYGFGDWIAQADRSVSSGQVYKNGGLLNFDRKRILSAVTIGFIGHGPLSHYYFLFADELFQPLHLTGAAEPLAKVAFDQTIWSGVWNSIYFTMMGCLRGDSIPTTMYFPGNALPPERLGKLFAVLLSLDWPVSSRAGTFFLPIGCTVLVVPAGAMNTTHNPIKEQSGPVREKRASS</sequence>
<comment type="similarity">
    <text evidence="2">Belongs to the peroxisomal membrane protein PXMP2/4 family.</text>
</comment>
<dbReference type="PANTHER" id="PTHR11266:SF121">
    <property type="entry name" value="OS09G0315000 PROTEIN"/>
    <property type="match status" value="1"/>
</dbReference>
<comment type="subcellular location">
    <subcellularLocation>
        <location evidence="1">Membrane</location>
        <topology evidence="1">Multi-pass membrane protein</topology>
    </subcellularLocation>
</comment>
<dbReference type="Proteomes" id="UP001190700">
    <property type="component" value="Unassembled WGS sequence"/>
</dbReference>
<keyword evidence="3" id="KW-0812">Transmembrane</keyword>
<evidence type="ECO:0000256" key="5">
    <source>
        <dbReference type="ARBA" id="ARBA00023136"/>
    </source>
</evidence>
<dbReference type="GO" id="GO:0005737">
    <property type="term" value="C:cytoplasm"/>
    <property type="evidence" value="ECO:0007669"/>
    <property type="project" value="TreeGrafter"/>
</dbReference>
<evidence type="ECO:0000313" key="7">
    <source>
        <dbReference type="Proteomes" id="UP001190700"/>
    </source>
</evidence>
<evidence type="ECO:0000256" key="2">
    <source>
        <dbReference type="ARBA" id="ARBA00006824"/>
    </source>
</evidence>
<proteinExistence type="inferred from homology"/>
<dbReference type="GO" id="GO:0016020">
    <property type="term" value="C:membrane"/>
    <property type="evidence" value="ECO:0007669"/>
    <property type="project" value="UniProtKB-SubCell"/>
</dbReference>
<dbReference type="EMBL" id="LGRX02026108">
    <property type="protein sequence ID" value="KAK3251298.1"/>
    <property type="molecule type" value="Genomic_DNA"/>
</dbReference>
<dbReference type="AlphaFoldDB" id="A0AAE0CBE3"/>
<dbReference type="InterPro" id="IPR007248">
    <property type="entry name" value="Mpv17_PMP22"/>
</dbReference>
<evidence type="ECO:0000256" key="4">
    <source>
        <dbReference type="ARBA" id="ARBA00022989"/>
    </source>
</evidence>